<dbReference type="EMBL" id="DVNK01000026">
    <property type="protein sequence ID" value="HIU46329.1"/>
    <property type="molecule type" value="Genomic_DNA"/>
</dbReference>
<dbReference type="Proteomes" id="UP000824123">
    <property type="component" value="Unassembled WGS sequence"/>
</dbReference>
<proteinExistence type="inferred from homology"/>
<evidence type="ECO:0000256" key="2">
    <source>
        <dbReference type="ARBA" id="ARBA00005417"/>
    </source>
</evidence>
<dbReference type="Gene3D" id="3.40.50.300">
    <property type="entry name" value="P-loop containing nucleotide triphosphate hydrolases"/>
    <property type="match status" value="1"/>
</dbReference>
<keyword evidence="3" id="KW-0813">Transport</keyword>
<dbReference type="InterPro" id="IPR013563">
    <property type="entry name" value="Oligopep_ABC_C"/>
</dbReference>
<dbReference type="PANTHER" id="PTHR43297">
    <property type="entry name" value="OLIGOPEPTIDE TRANSPORT ATP-BINDING PROTEIN APPD"/>
    <property type="match status" value="1"/>
</dbReference>
<dbReference type="CDD" id="cd03257">
    <property type="entry name" value="ABC_NikE_OppD_transporters"/>
    <property type="match status" value="1"/>
</dbReference>
<evidence type="ECO:0000256" key="3">
    <source>
        <dbReference type="ARBA" id="ARBA00022448"/>
    </source>
</evidence>
<evidence type="ECO:0000256" key="5">
    <source>
        <dbReference type="ARBA" id="ARBA00022741"/>
    </source>
</evidence>
<keyword evidence="4" id="KW-1003">Cell membrane</keyword>
<comment type="subcellular location">
    <subcellularLocation>
        <location evidence="1">Cell membrane</location>
        <topology evidence="1">Peripheral membrane protein</topology>
    </subcellularLocation>
</comment>
<dbReference type="InterPro" id="IPR027417">
    <property type="entry name" value="P-loop_NTPase"/>
</dbReference>
<dbReference type="InterPro" id="IPR050388">
    <property type="entry name" value="ABC_Ni/Peptide_Import"/>
</dbReference>
<reference evidence="9" key="1">
    <citation type="submission" date="2020-10" db="EMBL/GenBank/DDBJ databases">
        <authorList>
            <person name="Gilroy R."/>
        </authorList>
    </citation>
    <scope>NUCLEOTIDE SEQUENCE</scope>
    <source>
        <strain evidence="9">ChiSxjej2B14-8506</strain>
    </source>
</reference>
<dbReference type="InterPro" id="IPR003593">
    <property type="entry name" value="AAA+_ATPase"/>
</dbReference>
<dbReference type="Pfam" id="PF08352">
    <property type="entry name" value="oligo_HPY"/>
    <property type="match status" value="1"/>
</dbReference>
<evidence type="ECO:0000256" key="4">
    <source>
        <dbReference type="ARBA" id="ARBA00022475"/>
    </source>
</evidence>
<evidence type="ECO:0000256" key="7">
    <source>
        <dbReference type="ARBA" id="ARBA00023136"/>
    </source>
</evidence>
<dbReference type="GO" id="GO:0005524">
    <property type="term" value="F:ATP binding"/>
    <property type="evidence" value="ECO:0007669"/>
    <property type="project" value="UniProtKB-KW"/>
</dbReference>
<dbReference type="InterPro" id="IPR003439">
    <property type="entry name" value="ABC_transporter-like_ATP-bd"/>
</dbReference>
<comment type="similarity">
    <text evidence="2">Belongs to the ABC transporter superfamily.</text>
</comment>
<dbReference type="SUPFAM" id="SSF52540">
    <property type="entry name" value="P-loop containing nucleoside triphosphate hydrolases"/>
    <property type="match status" value="1"/>
</dbReference>
<dbReference type="GO" id="GO:0016887">
    <property type="term" value="F:ATP hydrolysis activity"/>
    <property type="evidence" value="ECO:0007669"/>
    <property type="project" value="InterPro"/>
</dbReference>
<sequence length="338" mass="37271">MNEQLNNAKYVLEVDDLSVEFVTPSGVVHAVTHSSFKLREGEILGIVGESGSGKSVTANALMRLLPDTARVTGTIKLNGRDISTIKTKEFNRIRGKEIAMIFQDPMTSLNPLYTVGNQLEETLKLHMGLEGAALHKRAIELLDMVSIPQPEMRVKQYPHEFSGGMRQRVMIAMALACDPSILIADEPTTALDVTIQAQILDLMKTLQKKVHTSIIMITHDLGIVSDLCDRVNVMYGSQIMESGNTDALFYETAHPYTSGLLRCLPEAVQNTESKRLVPINGSPVDLMMLPEGCAFAARCDKCMKLCLNRRPELTQVGDGHYSRCWLAALDNAEGARRA</sequence>
<keyword evidence="6 9" id="KW-0067">ATP-binding</keyword>
<gene>
    <name evidence="9" type="ORF">IAC59_03605</name>
</gene>
<dbReference type="AlphaFoldDB" id="A0A9D1LQT4"/>
<evidence type="ECO:0000313" key="9">
    <source>
        <dbReference type="EMBL" id="HIU46329.1"/>
    </source>
</evidence>
<dbReference type="PROSITE" id="PS50893">
    <property type="entry name" value="ABC_TRANSPORTER_2"/>
    <property type="match status" value="1"/>
</dbReference>
<dbReference type="InterPro" id="IPR017871">
    <property type="entry name" value="ABC_transporter-like_CS"/>
</dbReference>
<name>A0A9D1LQT4_9FIRM</name>
<dbReference type="FunFam" id="3.40.50.300:FF:000016">
    <property type="entry name" value="Oligopeptide ABC transporter ATP-binding component"/>
    <property type="match status" value="1"/>
</dbReference>
<evidence type="ECO:0000256" key="6">
    <source>
        <dbReference type="ARBA" id="ARBA00022840"/>
    </source>
</evidence>
<accession>A0A9D1LQT4</accession>
<evidence type="ECO:0000256" key="1">
    <source>
        <dbReference type="ARBA" id="ARBA00004202"/>
    </source>
</evidence>
<keyword evidence="5" id="KW-0547">Nucleotide-binding</keyword>
<dbReference type="PROSITE" id="PS00211">
    <property type="entry name" value="ABC_TRANSPORTER_1"/>
    <property type="match status" value="1"/>
</dbReference>
<dbReference type="PANTHER" id="PTHR43297:SF2">
    <property type="entry name" value="DIPEPTIDE TRANSPORT ATP-BINDING PROTEIN DPPD"/>
    <property type="match status" value="1"/>
</dbReference>
<dbReference type="SMART" id="SM00382">
    <property type="entry name" value="AAA"/>
    <property type="match status" value="1"/>
</dbReference>
<dbReference type="GO" id="GO:0005886">
    <property type="term" value="C:plasma membrane"/>
    <property type="evidence" value="ECO:0007669"/>
    <property type="project" value="UniProtKB-SubCell"/>
</dbReference>
<evidence type="ECO:0000259" key="8">
    <source>
        <dbReference type="PROSITE" id="PS50893"/>
    </source>
</evidence>
<organism evidence="9 10">
    <name type="scientific">Candidatus Fimadaptatus faecigallinarum</name>
    <dbReference type="NCBI Taxonomy" id="2840814"/>
    <lineage>
        <taxon>Bacteria</taxon>
        <taxon>Bacillati</taxon>
        <taxon>Bacillota</taxon>
        <taxon>Clostridia</taxon>
        <taxon>Eubacteriales</taxon>
        <taxon>Candidatus Fimadaptatus</taxon>
    </lineage>
</organism>
<dbReference type="NCBIfam" id="TIGR01727">
    <property type="entry name" value="oligo_HPY"/>
    <property type="match status" value="1"/>
</dbReference>
<comment type="caution">
    <text evidence="9">The sequence shown here is derived from an EMBL/GenBank/DDBJ whole genome shotgun (WGS) entry which is preliminary data.</text>
</comment>
<keyword evidence="7" id="KW-0472">Membrane</keyword>
<dbReference type="Pfam" id="PF00005">
    <property type="entry name" value="ABC_tran"/>
    <property type="match status" value="1"/>
</dbReference>
<dbReference type="GO" id="GO:0015833">
    <property type="term" value="P:peptide transport"/>
    <property type="evidence" value="ECO:0007669"/>
    <property type="project" value="InterPro"/>
</dbReference>
<feature type="domain" description="ABC transporter" evidence="8">
    <location>
        <begin position="12"/>
        <end position="261"/>
    </location>
</feature>
<protein>
    <submittedName>
        <fullName evidence="9">ABC transporter ATP-binding protein</fullName>
    </submittedName>
</protein>
<evidence type="ECO:0000313" key="10">
    <source>
        <dbReference type="Proteomes" id="UP000824123"/>
    </source>
</evidence>
<reference evidence="9" key="2">
    <citation type="journal article" date="2021" name="PeerJ">
        <title>Extensive microbial diversity within the chicken gut microbiome revealed by metagenomics and culture.</title>
        <authorList>
            <person name="Gilroy R."/>
            <person name="Ravi A."/>
            <person name="Getino M."/>
            <person name="Pursley I."/>
            <person name="Horton D.L."/>
            <person name="Alikhan N.F."/>
            <person name="Baker D."/>
            <person name="Gharbi K."/>
            <person name="Hall N."/>
            <person name="Watson M."/>
            <person name="Adriaenssens E.M."/>
            <person name="Foster-Nyarko E."/>
            <person name="Jarju S."/>
            <person name="Secka A."/>
            <person name="Antonio M."/>
            <person name="Oren A."/>
            <person name="Chaudhuri R.R."/>
            <person name="La Ragione R."/>
            <person name="Hildebrand F."/>
            <person name="Pallen M.J."/>
        </authorList>
    </citation>
    <scope>NUCLEOTIDE SEQUENCE</scope>
    <source>
        <strain evidence="9">ChiSxjej2B14-8506</strain>
    </source>
</reference>